<evidence type="ECO:0000259" key="3">
    <source>
        <dbReference type="Pfam" id="PF16344"/>
    </source>
</evidence>
<sequence>MQNEQQQLEALFQKYRQGMVTEEEKALIARWLIRLDVIGQLTDEQLAAKEELSKGELKRHFFSENTRSAKVVRFPLWVRSVAASLLIVASIAGMVYFGSQKQDADDVQPAYSQLSTQTGEIKTVTLTDGTKITLNSESRLKYPTELTGKTREVFLTGEAYFDVAHDPGKPFKVHTDKLDVQVLGTSFDVKAYGDDGELSVTVSSGKVGVLPLNLQTKAYMLLPGDRLVYRRSKNNIDQLKTDVAGIGIWQKGRFNFREETLQNIARQLERYYKVRIIFKNPSLQQKQISLKVKNHSINTVIKALSIAGEFRYEIKNSEITVW</sequence>
<dbReference type="Gene3D" id="3.55.50.30">
    <property type="match status" value="1"/>
</dbReference>
<dbReference type="PANTHER" id="PTHR30273">
    <property type="entry name" value="PERIPLASMIC SIGNAL SENSOR AND SIGMA FACTOR ACTIVATOR FECR-RELATED"/>
    <property type="match status" value="1"/>
</dbReference>
<organism evidence="4 5">
    <name type="scientific">Mucilaginibacter defluvii</name>
    <dbReference type="NCBI Taxonomy" id="1196019"/>
    <lineage>
        <taxon>Bacteria</taxon>
        <taxon>Pseudomonadati</taxon>
        <taxon>Bacteroidota</taxon>
        <taxon>Sphingobacteriia</taxon>
        <taxon>Sphingobacteriales</taxon>
        <taxon>Sphingobacteriaceae</taxon>
        <taxon>Mucilaginibacter</taxon>
    </lineage>
</organism>
<protein>
    <recommendedName>
        <fullName evidence="6">FecR family protein</fullName>
    </recommendedName>
</protein>
<evidence type="ECO:0000256" key="1">
    <source>
        <dbReference type="SAM" id="Phobius"/>
    </source>
</evidence>
<feature type="domain" description="Protein FecR C-terminal" evidence="3">
    <location>
        <begin position="253"/>
        <end position="321"/>
    </location>
</feature>
<evidence type="ECO:0000313" key="4">
    <source>
        <dbReference type="EMBL" id="GAA4910209.1"/>
    </source>
</evidence>
<dbReference type="RefSeq" id="WP_345330016.1">
    <property type="nucleotide sequence ID" value="NZ_BAABJI010000001.1"/>
</dbReference>
<dbReference type="EMBL" id="BAABJI010000001">
    <property type="protein sequence ID" value="GAA4910209.1"/>
    <property type="molecule type" value="Genomic_DNA"/>
</dbReference>
<dbReference type="InterPro" id="IPR012373">
    <property type="entry name" value="Ferrdict_sens_TM"/>
</dbReference>
<dbReference type="PANTHER" id="PTHR30273:SF2">
    <property type="entry name" value="PROTEIN FECR"/>
    <property type="match status" value="1"/>
</dbReference>
<comment type="caution">
    <text evidence="4">The sequence shown here is derived from an EMBL/GenBank/DDBJ whole genome shotgun (WGS) entry which is preliminary data.</text>
</comment>
<dbReference type="Gene3D" id="2.60.120.1440">
    <property type="match status" value="1"/>
</dbReference>
<keyword evidence="1" id="KW-0472">Membrane</keyword>
<accession>A0ABP9FUX7</accession>
<dbReference type="Pfam" id="PF16344">
    <property type="entry name" value="FecR_C"/>
    <property type="match status" value="1"/>
</dbReference>
<keyword evidence="1" id="KW-1133">Transmembrane helix</keyword>
<name>A0ABP9FUX7_9SPHI</name>
<dbReference type="Proteomes" id="UP001501436">
    <property type="component" value="Unassembled WGS sequence"/>
</dbReference>
<feature type="domain" description="FecR protein" evidence="2">
    <location>
        <begin position="113"/>
        <end position="207"/>
    </location>
</feature>
<proteinExistence type="predicted"/>
<dbReference type="InterPro" id="IPR032508">
    <property type="entry name" value="FecR_C"/>
</dbReference>
<keyword evidence="1" id="KW-0812">Transmembrane</keyword>
<feature type="transmembrane region" description="Helical" evidence="1">
    <location>
        <begin position="76"/>
        <end position="97"/>
    </location>
</feature>
<evidence type="ECO:0000259" key="2">
    <source>
        <dbReference type="Pfam" id="PF04773"/>
    </source>
</evidence>
<dbReference type="Pfam" id="PF04773">
    <property type="entry name" value="FecR"/>
    <property type="match status" value="1"/>
</dbReference>
<dbReference type="InterPro" id="IPR006860">
    <property type="entry name" value="FecR"/>
</dbReference>
<evidence type="ECO:0008006" key="6">
    <source>
        <dbReference type="Google" id="ProtNLM"/>
    </source>
</evidence>
<evidence type="ECO:0000313" key="5">
    <source>
        <dbReference type="Proteomes" id="UP001501436"/>
    </source>
</evidence>
<reference evidence="5" key="1">
    <citation type="journal article" date="2019" name="Int. J. Syst. Evol. Microbiol.">
        <title>The Global Catalogue of Microorganisms (GCM) 10K type strain sequencing project: providing services to taxonomists for standard genome sequencing and annotation.</title>
        <authorList>
            <consortium name="The Broad Institute Genomics Platform"/>
            <consortium name="The Broad Institute Genome Sequencing Center for Infectious Disease"/>
            <person name="Wu L."/>
            <person name="Ma J."/>
        </authorList>
    </citation>
    <scope>NUCLEOTIDE SEQUENCE [LARGE SCALE GENOMIC DNA]</scope>
    <source>
        <strain evidence="5">JCM 18283</strain>
    </source>
</reference>
<dbReference type="PIRSF" id="PIRSF018266">
    <property type="entry name" value="FecR"/>
    <property type="match status" value="1"/>
</dbReference>
<gene>
    <name evidence="4" type="ORF">GCM10023313_11720</name>
</gene>
<keyword evidence="5" id="KW-1185">Reference proteome</keyword>